<dbReference type="AlphaFoldDB" id="A0A240ENY2"/>
<evidence type="ECO:0000313" key="3">
    <source>
        <dbReference type="Proteomes" id="UP000219336"/>
    </source>
</evidence>
<name>A0A240ENY2_9VIBR</name>
<proteinExistence type="predicted"/>
<accession>A0A240ENY2</accession>
<reference evidence="3" key="1">
    <citation type="submission" date="2016-06" db="EMBL/GenBank/DDBJ databases">
        <authorList>
            <person name="Rodrigo-Torres L."/>
            <person name="Arahal R.D."/>
            <person name="Lucena T."/>
        </authorList>
    </citation>
    <scope>NUCLEOTIDE SEQUENCE [LARGE SCALE GENOMIC DNA]</scope>
    <source>
        <strain evidence="3">CECT8203</strain>
    </source>
</reference>
<dbReference type="EMBL" id="OANU01000071">
    <property type="protein sequence ID" value="SNX49715.1"/>
    <property type="molecule type" value="Genomic_DNA"/>
</dbReference>
<dbReference type="Proteomes" id="UP000219336">
    <property type="component" value="Unassembled WGS sequence"/>
</dbReference>
<feature type="region of interest" description="Disordered" evidence="1">
    <location>
        <begin position="47"/>
        <end position="72"/>
    </location>
</feature>
<gene>
    <name evidence="2" type="ORF">VTH8203_03363</name>
</gene>
<evidence type="ECO:0000256" key="1">
    <source>
        <dbReference type="SAM" id="MobiDB-lite"/>
    </source>
</evidence>
<protein>
    <submittedName>
        <fullName evidence="2">Uncharacterized protein</fullName>
    </submittedName>
</protein>
<evidence type="ECO:0000313" key="2">
    <source>
        <dbReference type="EMBL" id="SNX49715.1"/>
    </source>
</evidence>
<organism evidence="2 3">
    <name type="scientific">Vibrio thalassae</name>
    <dbReference type="NCBI Taxonomy" id="1243014"/>
    <lineage>
        <taxon>Bacteria</taxon>
        <taxon>Pseudomonadati</taxon>
        <taxon>Pseudomonadota</taxon>
        <taxon>Gammaproteobacteria</taxon>
        <taxon>Vibrionales</taxon>
        <taxon>Vibrionaceae</taxon>
        <taxon>Vibrio</taxon>
    </lineage>
</organism>
<feature type="compositionally biased region" description="Polar residues" evidence="1">
    <location>
        <begin position="47"/>
        <end position="65"/>
    </location>
</feature>
<sequence length="72" mass="7992">MVGRGDLILAESTIMRSEAIDTITRLHGSTVNTQRGCRMVNQDSVLRNTPDMNTINPHLSLTATPHNHHMRG</sequence>
<keyword evidence="3" id="KW-1185">Reference proteome</keyword>